<dbReference type="Proteomes" id="UP000199373">
    <property type="component" value="Unassembled WGS sequence"/>
</dbReference>
<gene>
    <name evidence="1" type="ORF">SAMN04487850_0050</name>
</gene>
<reference evidence="1 2" key="1">
    <citation type="submission" date="2016-10" db="EMBL/GenBank/DDBJ databases">
        <authorList>
            <person name="de Groot N.N."/>
        </authorList>
    </citation>
    <scope>NUCLEOTIDE SEQUENCE [LARGE SCALE GENOMIC DNA]</scope>
    <source>
        <strain evidence="1 2">TC2-24</strain>
    </source>
</reference>
<keyword evidence="2" id="KW-1185">Reference proteome</keyword>
<protein>
    <submittedName>
        <fullName evidence="1">Uncharacterized protein</fullName>
    </submittedName>
</protein>
<sequence length="42" mass="4952">MDIYVCVYPHNYFCLKKIRKNFGGIKKNLTFATVILKTIFLP</sequence>
<dbReference type="EMBL" id="FOIQ01000001">
    <property type="protein sequence ID" value="SEV80265.1"/>
    <property type="molecule type" value="Genomic_DNA"/>
</dbReference>
<evidence type="ECO:0000313" key="1">
    <source>
        <dbReference type="EMBL" id="SEV80265.1"/>
    </source>
</evidence>
<name>A0A1I0LXG8_9BACT</name>
<proteinExistence type="predicted"/>
<dbReference type="AlphaFoldDB" id="A0A1I0LXG8"/>
<evidence type="ECO:0000313" key="2">
    <source>
        <dbReference type="Proteomes" id="UP000199373"/>
    </source>
</evidence>
<organism evidence="1 2">
    <name type="scientific">Prevotella aff. ruminicola Tc2-24</name>
    <dbReference type="NCBI Taxonomy" id="81582"/>
    <lineage>
        <taxon>Bacteria</taxon>
        <taxon>Pseudomonadati</taxon>
        <taxon>Bacteroidota</taxon>
        <taxon>Bacteroidia</taxon>
        <taxon>Bacteroidales</taxon>
        <taxon>Prevotellaceae</taxon>
        <taxon>Prevotella</taxon>
    </lineage>
</organism>
<accession>A0A1I0LXG8</accession>